<keyword evidence="2 5" id="KW-0812">Transmembrane</keyword>
<accession>A0A6G7YK84</accession>
<dbReference type="GO" id="GO:0016020">
    <property type="term" value="C:membrane"/>
    <property type="evidence" value="ECO:0007669"/>
    <property type="project" value="UniProtKB-SubCell"/>
</dbReference>
<feature type="transmembrane region" description="Helical" evidence="5">
    <location>
        <begin position="146"/>
        <end position="168"/>
    </location>
</feature>
<proteinExistence type="predicted"/>
<keyword evidence="7" id="KW-1185">Reference proteome</keyword>
<feature type="transmembrane region" description="Helical" evidence="5">
    <location>
        <begin position="180"/>
        <end position="199"/>
    </location>
</feature>
<dbReference type="AlphaFoldDB" id="A0A6G7YK84"/>
<feature type="transmembrane region" description="Helical" evidence="5">
    <location>
        <begin position="241"/>
        <end position="263"/>
    </location>
</feature>
<dbReference type="Proteomes" id="UP000502035">
    <property type="component" value="Chromosome"/>
</dbReference>
<sequence length="311" mass="32563">MGQVAPRLRGMDSALTEIGLPIALAIIMFGLGLDLTVADFKRIVREPKAAAIALACQIVLMPIICFGLVALFDLPPLLGIGMLLLAASPGGTTAAMFSRLFRGDVALNISLTAANTAIAIVTLPLITGLAISYYNDEITGGVSMPLAEVIKVFGLILIPVAIGMVVRSKSPEFAERMDKPVRIGSAVILAVLVLAILLGERDNITDYLADIGLVAALFCAVNLLIGYYLPKALGVTGPQAIASSMEVGVHNATLAIYVALQVLEVTDAQAVTISVPAAVYSLFMFAFAALWGTYVSRQVTAATTSNDKQTV</sequence>
<dbReference type="Gene3D" id="1.20.1530.20">
    <property type="match status" value="1"/>
</dbReference>
<feature type="transmembrane region" description="Helical" evidence="5">
    <location>
        <begin position="109"/>
        <end position="134"/>
    </location>
</feature>
<dbReference type="PANTHER" id="PTHR10361">
    <property type="entry name" value="SODIUM-BILE ACID COTRANSPORTER"/>
    <property type="match status" value="1"/>
</dbReference>
<dbReference type="KEGG" id="npi:G7071_18640"/>
<protein>
    <submittedName>
        <fullName evidence="6">Bile acid:sodium symporter family protein</fullName>
    </submittedName>
</protein>
<dbReference type="InterPro" id="IPR004710">
    <property type="entry name" value="Bilac:Na_transpt"/>
</dbReference>
<keyword evidence="4 5" id="KW-0472">Membrane</keyword>
<feature type="transmembrane region" description="Helical" evidence="5">
    <location>
        <begin position="269"/>
        <end position="291"/>
    </location>
</feature>
<gene>
    <name evidence="6" type="ORF">G7071_18640</name>
</gene>
<evidence type="ECO:0000256" key="4">
    <source>
        <dbReference type="ARBA" id="ARBA00023136"/>
    </source>
</evidence>
<reference evidence="6 7" key="1">
    <citation type="submission" date="2020-03" db="EMBL/GenBank/DDBJ databases">
        <title>Nocardioides sp. nov., isolated from fish.</title>
        <authorList>
            <person name="Hyun D.-W."/>
            <person name="Bae J.-W."/>
        </authorList>
    </citation>
    <scope>NUCLEOTIDE SEQUENCE [LARGE SCALE GENOMIC DNA]</scope>
    <source>
        <strain evidence="6 7">HDW12A</strain>
    </source>
</reference>
<dbReference type="InterPro" id="IPR002657">
    <property type="entry name" value="BilAc:Na_symport/Acr3"/>
</dbReference>
<dbReference type="Pfam" id="PF01758">
    <property type="entry name" value="SBF"/>
    <property type="match status" value="1"/>
</dbReference>
<evidence type="ECO:0000313" key="7">
    <source>
        <dbReference type="Proteomes" id="UP000502035"/>
    </source>
</evidence>
<feature type="transmembrane region" description="Helical" evidence="5">
    <location>
        <begin position="49"/>
        <end position="71"/>
    </location>
</feature>
<comment type="subcellular location">
    <subcellularLocation>
        <location evidence="1">Membrane</location>
        <topology evidence="1">Multi-pass membrane protein</topology>
    </subcellularLocation>
</comment>
<dbReference type="PANTHER" id="PTHR10361:SF24">
    <property type="entry name" value="P3 PROTEIN"/>
    <property type="match status" value="1"/>
</dbReference>
<keyword evidence="3 5" id="KW-1133">Transmembrane helix</keyword>
<feature type="transmembrane region" description="Helical" evidence="5">
    <location>
        <begin position="211"/>
        <end position="229"/>
    </location>
</feature>
<feature type="transmembrane region" description="Helical" evidence="5">
    <location>
        <begin position="18"/>
        <end position="37"/>
    </location>
</feature>
<evidence type="ECO:0000256" key="2">
    <source>
        <dbReference type="ARBA" id="ARBA00022692"/>
    </source>
</evidence>
<dbReference type="InterPro" id="IPR038770">
    <property type="entry name" value="Na+/solute_symporter_sf"/>
</dbReference>
<evidence type="ECO:0000256" key="3">
    <source>
        <dbReference type="ARBA" id="ARBA00022989"/>
    </source>
</evidence>
<evidence type="ECO:0000256" key="5">
    <source>
        <dbReference type="SAM" id="Phobius"/>
    </source>
</evidence>
<name>A0A6G7YK84_9ACTN</name>
<feature type="transmembrane region" description="Helical" evidence="5">
    <location>
        <begin position="77"/>
        <end position="97"/>
    </location>
</feature>
<organism evidence="6 7">
    <name type="scientific">Nocardioides piscis</name>
    <dbReference type="NCBI Taxonomy" id="2714938"/>
    <lineage>
        <taxon>Bacteria</taxon>
        <taxon>Bacillati</taxon>
        <taxon>Actinomycetota</taxon>
        <taxon>Actinomycetes</taxon>
        <taxon>Propionibacteriales</taxon>
        <taxon>Nocardioidaceae</taxon>
        <taxon>Nocardioides</taxon>
    </lineage>
</organism>
<evidence type="ECO:0000313" key="6">
    <source>
        <dbReference type="EMBL" id="QIK77147.1"/>
    </source>
</evidence>
<dbReference type="EMBL" id="CP049866">
    <property type="protein sequence ID" value="QIK77147.1"/>
    <property type="molecule type" value="Genomic_DNA"/>
</dbReference>
<evidence type="ECO:0000256" key="1">
    <source>
        <dbReference type="ARBA" id="ARBA00004141"/>
    </source>
</evidence>